<keyword evidence="1" id="KW-0812">Transmembrane</keyword>
<keyword evidence="1" id="KW-1133">Transmembrane helix</keyword>
<sequence>MIVDVSTFLPVEPAEVESHLRTSRLLIYVASPLVKFIPCGAKQLPERWEEGTYWVSLRLFGFVPFGKQAVVISYPESRSSFSVRDNGHSMLVKKWDHRITIDPSGTGTLYRDHVTIEAGVFTVFIWAFAQLFYRHRQRRWRQLVASGFNYAAT</sequence>
<keyword evidence="1" id="KW-0472">Membrane</keyword>
<comment type="caution">
    <text evidence="2">The sequence shown here is derived from an EMBL/GenBank/DDBJ whole genome shotgun (WGS) entry which is preliminary data.</text>
</comment>
<accession>A0ABT3TLD7</accession>
<name>A0ABT3TLD7_9GAMM</name>
<dbReference type="Proteomes" id="UP001143362">
    <property type="component" value="Unassembled WGS sequence"/>
</dbReference>
<evidence type="ECO:0000313" key="2">
    <source>
        <dbReference type="EMBL" id="MCX2983110.1"/>
    </source>
</evidence>
<proteinExistence type="predicted"/>
<protein>
    <submittedName>
        <fullName evidence="2">Uncharacterized protein</fullName>
    </submittedName>
</protein>
<reference evidence="2" key="1">
    <citation type="submission" date="2019-02" db="EMBL/GenBank/DDBJ databases">
        <authorList>
            <person name="Li S.-H."/>
        </authorList>
    </citation>
    <scope>NUCLEOTIDE SEQUENCE</scope>
    <source>
        <strain evidence="2">IMCC14734</strain>
    </source>
</reference>
<feature type="transmembrane region" description="Helical" evidence="1">
    <location>
        <begin position="114"/>
        <end position="133"/>
    </location>
</feature>
<dbReference type="EMBL" id="SHNN01000005">
    <property type="protein sequence ID" value="MCX2983110.1"/>
    <property type="molecule type" value="Genomic_DNA"/>
</dbReference>
<evidence type="ECO:0000313" key="3">
    <source>
        <dbReference type="Proteomes" id="UP001143362"/>
    </source>
</evidence>
<gene>
    <name evidence="2" type="ORF">EYC98_19790</name>
</gene>
<dbReference type="Gene3D" id="3.30.530.20">
    <property type="match status" value="1"/>
</dbReference>
<keyword evidence="3" id="KW-1185">Reference proteome</keyword>
<dbReference type="InterPro" id="IPR023393">
    <property type="entry name" value="START-like_dom_sf"/>
</dbReference>
<evidence type="ECO:0000256" key="1">
    <source>
        <dbReference type="SAM" id="Phobius"/>
    </source>
</evidence>
<organism evidence="2 3">
    <name type="scientific">Candidatus Litorirhabdus singularis</name>
    <dbReference type="NCBI Taxonomy" id="2518993"/>
    <lineage>
        <taxon>Bacteria</taxon>
        <taxon>Pseudomonadati</taxon>
        <taxon>Pseudomonadota</taxon>
        <taxon>Gammaproteobacteria</taxon>
        <taxon>Cellvibrionales</taxon>
        <taxon>Halieaceae</taxon>
        <taxon>Candidatus Litorirhabdus</taxon>
    </lineage>
</organism>